<protein>
    <submittedName>
        <fullName evidence="1">Uncharacterized protein</fullName>
    </submittedName>
</protein>
<accession>A0A5C5NJ82</accession>
<sequence>MTKSELKKFLQIKIDQKANIILNERVRYDDAAFGELKIYACLRRILNKTATLEDLGVLHAVNNLLHATGVLAPNETLGSKVTK</sequence>
<dbReference type="EMBL" id="LT629801">
    <property type="protein sequence ID" value="SDV01675.1"/>
    <property type="molecule type" value="Genomic_DNA"/>
</dbReference>
<dbReference type="EMBL" id="JAEILH010000007">
    <property type="protein sequence ID" value="MBI6622888.1"/>
    <property type="molecule type" value="Genomic_DNA"/>
</dbReference>
<reference evidence="1" key="2">
    <citation type="submission" date="2020-12" db="EMBL/GenBank/DDBJ databases">
        <title>Comparative genomic insights into the epidemiology and virulence of plant pathogenic Pseudomonads from Turkey.</title>
        <authorList>
            <person name="Dillon M."/>
            <person name="Ruiz-Bedoya T."/>
            <person name="Bendalovic-Torma C."/>
            <person name="Guttman K.M."/>
            <person name="Kwak H."/>
            <person name="Middleton M.A."/>
            <person name="Wang P.W."/>
            <person name="Horuz S."/>
            <person name="Aysan Y."/>
            <person name="Guttman D.S."/>
        </authorList>
    </citation>
    <scope>NUCLEOTIDE SEQUENCE</scope>
    <source>
        <strain evidence="1">S5_IA_3a</strain>
    </source>
</reference>
<dbReference type="RefSeq" id="WP_034098407.1">
    <property type="nucleotide sequence ID" value="NZ_BAAAEG010000001.1"/>
</dbReference>
<dbReference type="OrthoDB" id="583329at2"/>
<organism evidence="1 4">
    <name type="scientific">Pseudomonas rhodesiae</name>
    <dbReference type="NCBI Taxonomy" id="76760"/>
    <lineage>
        <taxon>Bacteria</taxon>
        <taxon>Pseudomonadati</taxon>
        <taxon>Pseudomonadota</taxon>
        <taxon>Gammaproteobacteria</taxon>
        <taxon>Pseudomonadales</taxon>
        <taxon>Pseudomonadaceae</taxon>
        <taxon>Pseudomonas</taxon>
    </lineage>
</organism>
<name>A0A5C5NJ82_9PSED</name>
<dbReference type="Proteomes" id="UP000182085">
    <property type="component" value="Chromosome I"/>
</dbReference>
<evidence type="ECO:0000313" key="2">
    <source>
        <dbReference type="EMBL" id="SDV01675.1"/>
    </source>
</evidence>
<evidence type="ECO:0000313" key="1">
    <source>
        <dbReference type="EMBL" id="MBI6622888.1"/>
    </source>
</evidence>
<dbReference type="AlphaFoldDB" id="A0A5C5NJ82"/>
<reference evidence="2 3" key="1">
    <citation type="submission" date="2016-10" db="EMBL/GenBank/DDBJ databases">
        <authorList>
            <person name="Varghese N."/>
            <person name="Submissions S."/>
        </authorList>
    </citation>
    <scope>NUCLEOTIDE SEQUENCE [LARGE SCALE GENOMIC DNA]</scope>
    <source>
        <strain evidence="2 3">BS2777</strain>
    </source>
</reference>
<evidence type="ECO:0000313" key="3">
    <source>
        <dbReference type="Proteomes" id="UP000182085"/>
    </source>
</evidence>
<gene>
    <name evidence="2" type="ORF">SAMN04490209_1878</name>
    <name evidence="1" type="ORF">YA0853_04305</name>
</gene>
<evidence type="ECO:0000313" key="4">
    <source>
        <dbReference type="Proteomes" id="UP000645865"/>
    </source>
</evidence>
<proteinExistence type="predicted"/>
<keyword evidence="3" id="KW-1185">Reference proteome</keyword>
<dbReference type="Proteomes" id="UP000645865">
    <property type="component" value="Unassembled WGS sequence"/>
</dbReference>